<evidence type="ECO:0000313" key="1">
    <source>
        <dbReference type="EMBL" id="KMO38181.1"/>
    </source>
</evidence>
<accession>A0A0J6VGJ9</accession>
<dbReference type="EMBL" id="LABZ01000125">
    <property type="protein sequence ID" value="KMO38181.1"/>
    <property type="molecule type" value="Genomic_DNA"/>
</dbReference>
<dbReference type="Pfam" id="PF19879">
    <property type="entry name" value="DUF6352"/>
    <property type="match status" value="1"/>
</dbReference>
<sequence>MPEFWVSSGHHLTRRDAGGGLVVTDELLLAYLARPELLPPEEACDAERALHAALLREPRRPVAPAEVAALADADARENWQMILAFRDRLLAARSVEAAYLDLVRRGAAGTPPLFLNQLVHLILRNALDGCDDPYTLRAAELFFRSQRASVADGSLLLADAELIDEAQGASRPSPLVAMLGREPVSELDVLTAENAWTYWSRSDAFSMALNLGSDPRSREGLAQAIQAFLRHLLAVEVAVEPLPAIEDPDWRWFVGLDAEGTRIGNALWRGEPVEPAAAERVVALFRLTILDPDRADPRVGDRPVYLLLAMTPDRTVTMKPQNLIAGLPVVSPGDAR</sequence>
<dbReference type="InterPro" id="IPR045932">
    <property type="entry name" value="DUF6352"/>
</dbReference>
<reference evidence="1 2" key="1">
    <citation type="submission" date="2015-03" db="EMBL/GenBank/DDBJ databases">
        <title>Genome sequencing of Methylobacterium tarhaniae DSM 25844.</title>
        <authorList>
            <person name="Chaudhry V."/>
            <person name="Patil P.B."/>
        </authorList>
    </citation>
    <scope>NUCLEOTIDE SEQUENCE [LARGE SCALE GENOMIC DNA]</scope>
    <source>
        <strain evidence="1 2">DSM 25844</strain>
    </source>
</reference>
<keyword evidence="2" id="KW-1185">Reference proteome</keyword>
<comment type="caution">
    <text evidence="1">The sequence shown here is derived from an EMBL/GenBank/DDBJ whole genome shotgun (WGS) entry which is preliminary data.</text>
</comment>
<protein>
    <submittedName>
        <fullName evidence="1">Uncharacterized protein</fullName>
    </submittedName>
</protein>
<organism evidence="1 2">
    <name type="scientific">Methylobacterium tarhaniae</name>
    <dbReference type="NCBI Taxonomy" id="1187852"/>
    <lineage>
        <taxon>Bacteria</taxon>
        <taxon>Pseudomonadati</taxon>
        <taxon>Pseudomonadota</taxon>
        <taxon>Alphaproteobacteria</taxon>
        <taxon>Hyphomicrobiales</taxon>
        <taxon>Methylobacteriaceae</taxon>
        <taxon>Methylobacterium</taxon>
    </lineage>
</organism>
<dbReference type="OrthoDB" id="7062302at2"/>
<name>A0A0J6VGJ9_9HYPH</name>
<evidence type="ECO:0000313" key="2">
    <source>
        <dbReference type="Proteomes" id="UP000036449"/>
    </source>
</evidence>
<dbReference type="PATRIC" id="fig|1187852.3.peg.880"/>
<dbReference type="AlphaFoldDB" id="A0A0J6VGJ9"/>
<proteinExistence type="predicted"/>
<dbReference type="Proteomes" id="UP000036449">
    <property type="component" value="Unassembled WGS sequence"/>
</dbReference>
<gene>
    <name evidence="1" type="ORF">VQ03_17970</name>
</gene>
<dbReference type="RefSeq" id="WP_048452253.1">
    <property type="nucleotide sequence ID" value="NZ_LABZ01000125.1"/>
</dbReference>